<feature type="transmembrane region" description="Helical" evidence="1">
    <location>
        <begin position="189"/>
        <end position="207"/>
    </location>
</feature>
<feature type="transmembrane region" description="Helical" evidence="1">
    <location>
        <begin position="121"/>
        <end position="141"/>
    </location>
</feature>
<dbReference type="EMBL" id="DVON01000241">
    <property type="protein sequence ID" value="HIV13713.1"/>
    <property type="molecule type" value="Genomic_DNA"/>
</dbReference>
<feature type="transmembrane region" description="Helical" evidence="1">
    <location>
        <begin position="212"/>
        <end position="233"/>
    </location>
</feature>
<dbReference type="AlphaFoldDB" id="A0A9D1NWY2"/>
<feature type="transmembrane region" description="Helical" evidence="1">
    <location>
        <begin position="377"/>
        <end position="400"/>
    </location>
</feature>
<feature type="signal peptide" evidence="2">
    <location>
        <begin position="1"/>
        <end position="25"/>
    </location>
</feature>
<dbReference type="Pfam" id="PF09546">
    <property type="entry name" value="Spore_III_AE"/>
    <property type="match status" value="1"/>
</dbReference>
<reference evidence="3" key="2">
    <citation type="journal article" date="2021" name="PeerJ">
        <title>Extensive microbial diversity within the chicken gut microbiome revealed by metagenomics and culture.</title>
        <authorList>
            <person name="Gilroy R."/>
            <person name="Ravi A."/>
            <person name="Getino M."/>
            <person name="Pursley I."/>
            <person name="Horton D.L."/>
            <person name="Alikhan N.F."/>
            <person name="Baker D."/>
            <person name="Gharbi K."/>
            <person name="Hall N."/>
            <person name="Watson M."/>
            <person name="Adriaenssens E.M."/>
            <person name="Foster-Nyarko E."/>
            <person name="Jarju S."/>
            <person name="Secka A."/>
            <person name="Antonio M."/>
            <person name="Oren A."/>
            <person name="Chaudhuri R.R."/>
            <person name="La Ragione R."/>
            <person name="Hildebrand F."/>
            <person name="Pallen M.J."/>
        </authorList>
    </citation>
    <scope>NUCLEOTIDE SEQUENCE</scope>
    <source>
        <strain evidence="3">ChiBcec2-4451</strain>
    </source>
</reference>
<reference evidence="3" key="1">
    <citation type="submission" date="2020-10" db="EMBL/GenBank/DDBJ databases">
        <authorList>
            <person name="Gilroy R."/>
        </authorList>
    </citation>
    <scope>NUCLEOTIDE SEQUENCE</scope>
    <source>
        <strain evidence="3">ChiBcec2-4451</strain>
    </source>
</reference>
<feature type="transmembrane region" description="Helical" evidence="1">
    <location>
        <begin position="296"/>
        <end position="319"/>
    </location>
</feature>
<feature type="transmembrane region" description="Helical" evidence="1">
    <location>
        <begin position="253"/>
        <end position="275"/>
    </location>
</feature>
<feature type="transmembrane region" description="Helical" evidence="1">
    <location>
        <begin position="148"/>
        <end position="169"/>
    </location>
</feature>
<sequence>MNSWGKWLRAASLAACLWLAIPVRAAGEMNDARGGRMTEETALPAGQETDSQQETEEEILGDLNLDEVQKTVDELLEEEISLTEMIGKLMEGELPLTWETLSAILEKILWDAAGLQKSTCAHILLLVILSSVLANLSRVFGDQQIGEIAFYMVYLLLFVILLKTFGSFAEEIRTSLTGIVEFMRGLLPAYYLAVTAATGISTATVFYHMIIFIIFLAESMILSALLPAVYIYLLMELVNHLTREEFLSRMAELLKNIIAWSLKTIVGALVGLQMIQRLISPALDALKRTAVGRTAGAIPGIGNVINGVTEMVLGSAVLVKNSLGAAAAVILLLLGLSPVIRLGISTVFYQFLAALVQPVADRRMVGCLHTMGESIGMLLKLLLTVEVLFLLTIAILAGSLE</sequence>
<feature type="transmembrane region" description="Helical" evidence="1">
    <location>
        <begin position="325"/>
        <end position="356"/>
    </location>
</feature>
<gene>
    <name evidence="3" type="ORF">IAA63_11320</name>
</gene>
<proteinExistence type="predicted"/>
<dbReference type="Proteomes" id="UP000886723">
    <property type="component" value="Unassembled WGS sequence"/>
</dbReference>
<evidence type="ECO:0000313" key="3">
    <source>
        <dbReference type="EMBL" id="HIV13713.1"/>
    </source>
</evidence>
<evidence type="ECO:0000256" key="1">
    <source>
        <dbReference type="SAM" id="Phobius"/>
    </source>
</evidence>
<accession>A0A9D1NWY2</accession>
<keyword evidence="2" id="KW-0732">Signal</keyword>
<keyword evidence="1" id="KW-0812">Transmembrane</keyword>
<keyword evidence="1" id="KW-0472">Membrane</keyword>
<protein>
    <submittedName>
        <fullName evidence="3">Stage III sporulation protein AE</fullName>
    </submittedName>
</protein>
<organism evidence="3 4">
    <name type="scientific">Candidatus Pullilachnospira stercoravium</name>
    <dbReference type="NCBI Taxonomy" id="2840913"/>
    <lineage>
        <taxon>Bacteria</taxon>
        <taxon>Bacillati</taxon>
        <taxon>Bacillota</taxon>
        <taxon>Clostridia</taxon>
        <taxon>Lachnospirales</taxon>
        <taxon>Lachnospiraceae</taxon>
        <taxon>Lachnospiraceae incertae sedis</taxon>
        <taxon>Candidatus Pullilachnospira</taxon>
    </lineage>
</organism>
<feature type="chain" id="PRO_5039722205" evidence="2">
    <location>
        <begin position="26"/>
        <end position="401"/>
    </location>
</feature>
<comment type="caution">
    <text evidence="3">The sequence shown here is derived from an EMBL/GenBank/DDBJ whole genome shotgun (WGS) entry which is preliminary data.</text>
</comment>
<evidence type="ECO:0000256" key="2">
    <source>
        <dbReference type="SAM" id="SignalP"/>
    </source>
</evidence>
<name>A0A9D1NWY2_9FIRM</name>
<keyword evidence="1" id="KW-1133">Transmembrane helix</keyword>
<dbReference type="InterPro" id="IPR014194">
    <property type="entry name" value="Spore_III_AE"/>
</dbReference>
<evidence type="ECO:0000313" key="4">
    <source>
        <dbReference type="Proteomes" id="UP000886723"/>
    </source>
</evidence>